<organism evidence="2 3">
    <name type="scientific">Echinicola soli</name>
    <dbReference type="NCBI Taxonomy" id="2591634"/>
    <lineage>
        <taxon>Bacteria</taxon>
        <taxon>Pseudomonadati</taxon>
        <taxon>Bacteroidota</taxon>
        <taxon>Cytophagia</taxon>
        <taxon>Cytophagales</taxon>
        <taxon>Cyclobacteriaceae</taxon>
        <taxon>Echinicola</taxon>
    </lineage>
</organism>
<name>A0A514CGV6_9BACT</name>
<proteinExistence type="predicted"/>
<evidence type="ECO:0000313" key="3">
    <source>
        <dbReference type="Proteomes" id="UP000316614"/>
    </source>
</evidence>
<dbReference type="KEGG" id="echi:FKX85_08395"/>
<feature type="transmembrane region" description="Helical" evidence="1">
    <location>
        <begin position="61"/>
        <end position="83"/>
    </location>
</feature>
<reference evidence="2 3" key="1">
    <citation type="submission" date="2019-06" db="EMBL/GenBank/DDBJ databases">
        <title>Echinicola alkalisoli sp. nov. isolated from saline soil.</title>
        <authorList>
            <person name="Sun J.-Q."/>
            <person name="Xu L."/>
        </authorList>
    </citation>
    <scope>NUCLEOTIDE SEQUENCE [LARGE SCALE GENOMIC DNA]</scope>
    <source>
        <strain evidence="2 3">LN3S3</strain>
    </source>
</reference>
<dbReference type="EMBL" id="CP041253">
    <property type="protein sequence ID" value="QDH79056.1"/>
    <property type="molecule type" value="Genomic_DNA"/>
</dbReference>
<gene>
    <name evidence="2" type="ORF">FKX85_08395</name>
</gene>
<evidence type="ECO:0000256" key="1">
    <source>
        <dbReference type="SAM" id="Phobius"/>
    </source>
</evidence>
<protein>
    <submittedName>
        <fullName evidence="2">Uncharacterized protein</fullName>
    </submittedName>
</protein>
<dbReference type="AlphaFoldDB" id="A0A514CGV6"/>
<dbReference type="OrthoDB" id="837016at2"/>
<keyword evidence="1" id="KW-0472">Membrane</keyword>
<sequence>MKKRFNLPEHRPNQSSWEALISKLDMDAQLKRETENLPPISPNKNIWPAIATELDRRRVVFWWWTAGAAVMAGIGLLLAVSLLDTTNGHHREYLVTTVSPRDIPWKVKIPEIPKVHQAKSSSNTVAPSKKTAVKRVSEQPVILEDDDPPRLQMPSFEESFHASTSIVVSEETKAGLDTVKANQSFHEVTISWGINDRIKLKTDYASKTPQDQAHLHKVAKPSGKLVLRLSQEK</sequence>
<dbReference type="RefSeq" id="WP_141614308.1">
    <property type="nucleotide sequence ID" value="NZ_CP041253.1"/>
</dbReference>
<evidence type="ECO:0000313" key="2">
    <source>
        <dbReference type="EMBL" id="QDH79056.1"/>
    </source>
</evidence>
<keyword evidence="1" id="KW-0812">Transmembrane</keyword>
<accession>A0A514CGV6</accession>
<keyword evidence="3" id="KW-1185">Reference proteome</keyword>
<dbReference type="Proteomes" id="UP000316614">
    <property type="component" value="Chromosome"/>
</dbReference>
<keyword evidence="1" id="KW-1133">Transmembrane helix</keyword>